<accession>A0A0M3KKV8</accession>
<reference evidence="6" key="2">
    <citation type="submission" date="2017-02" db="PDB data bank">
        <title>Crystal Structure of Anti-anti-sigma factor PhyR I40V/S51C mutant from Bartonella quintana.</title>
        <authorList>
            <consortium name="Seattle Structural Genomics Center for Infectious Disease (SSGCID)"/>
            <person name="Dranow D.M."/>
            <person name="Fairman J.W."/>
            <person name="Lorimer D."/>
            <person name="Edwards T.E."/>
        </authorList>
    </citation>
    <scope>X-RAY CRYSTALLOGRAPHY (2.60 ANGSTROMS) OF 1-264</scope>
    <scope>DISULFIDE BONDS</scope>
</reference>
<dbReference type="PDBsum" id="5UXV"/>
<dbReference type="PANTHER" id="PTHR44591">
    <property type="entry name" value="STRESS RESPONSE REGULATOR PROTEIN 1"/>
    <property type="match status" value="1"/>
</dbReference>
<dbReference type="PROSITE" id="PS50110">
    <property type="entry name" value="RESPONSE_REGULATORY"/>
    <property type="match status" value="1"/>
</dbReference>
<gene>
    <name evidence="4" type="primary">BQ10980</name>
</gene>
<feature type="domain" description="Response regulatory" evidence="3">
    <location>
        <begin position="141"/>
        <end position="254"/>
    </location>
</feature>
<dbReference type="InterPro" id="IPR014605">
    <property type="entry name" value="Sig_resp-reg_PhyR"/>
</dbReference>
<dbReference type="Gene3D" id="3.40.50.2300">
    <property type="match status" value="1"/>
</dbReference>
<dbReference type="Gene3D" id="1.20.140.160">
    <property type="match status" value="1"/>
</dbReference>
<dbReference type="CDD" id="cd17540">
    <property type="entry name" value="REC_PhyR"/>
    <property type="match status" value="1"/>
</dbReference>
<protein>
    <submittedName>
        <fullName evidence="4">Sensory transduction regulatory protein, Anti-anti-sigma factor PhyR</fullName>
    </submittedName>
</protein>
<dbReference type="AlphaFoldDB" id="A0A0M3KKV8"/>
<dbReference type="PDBsum" id="4QIC"/>
<name>A0A0M3KKV8_BARQU</name>
<dbReference type="PIRSF" id="PIRSF036400">
    <property type="entry name" value="RR_Ctr_UCP036400"/>
    <property type="match status" value="1"/>
</dbReference>
<evidence type="ECO:0000256" key="2">
    <source>
        <dbReference type="PROSITE-ProRule" id="PRU00169"/>
    </source>
</evidence>
<keyword evidence="1 2" id="KW-0597">Phosphoprotein</keyword>
<dbReference type="InterPro" id="IPR011006">
    <property type="entry name" value="CheY-like_superfamily"/>
</dbReference>
<dbReference type="InterPro" id="IPR001789">
    <property type="entry name" value="Sig_transdc_resp-reg_receiver"/>
</dbReference>
<dbReference type="SUPFAM" id="SSF52172">
    <property type="entry name" value="CheY-like"/>
    <property type="match status" value="1"/>
</dbReference>
<dbReference type="PDB" id="4QIC">
    <property type="method" value="X-ray"/>
    <property type="resolution" value="2.05 A"/>
    <property type="chains" value="A/C=1-264"/>
</dbReference>
<dbReference type="Pfam" id="PF22029">
    <property type="entry name" value="PhyR_sigma2"/>
    <property type="match status" value="1"/>
</dbReference>
<dbReference type="EvolutionaryTrace" id="A0A0M3KKV8"/>
<feature type="disulfide bond" description="Interchain" evidence="6">
    <location>
        <position position="51"/>
    </location>
</feature>
<dbReference type="SMART" id="SM00448">
    <property type="entry name" value="REC"/>
    <property type="match status" value="1"/>
</dbReference>
<evidence type="ECO:0000259" key="3">
    <source>
        <dbReference type="PROSITE" id="PS50110"/>
    </source>
</evidence>
<dbReference type="InterPro" id="IPR053867">
    <property type="entry name" value="PhyR_sigma4"/>
</dbReference>
<evidence type="ECO:0007829" key="5">
    <source>
        <dbReference type="PDB" id="4QIC"/>
    </source>
</evidence>
<evidence type="ECO:0007829" key="6">
    <source>
        <dbReference type="PDB" id="5UXV"/>
    </source>
</evidence>
<evidence type="ECO:0000256" key="1">
    <source>
        <dbReference type="ARBA" id="ARBA00022553"/>
    </source>
</evidence>
<dbReference type="InterPro" id="IPR013324">
    <property type="entry name" value="RNA_pol_sigma_r3/r4-like"/>
</dbReference>
<dbReference type="InterPro" id="IPR053866">
    <property type="entry name" value="PhyR_sigma2"/>
</dbReference>
<keyword evidence="5 6" id="KW-0002">3D-structure</keyword>
<sequence length="276" mass="30947">MSLSTRIAPHLPYLRRFARSVTGSQSSGDAYVSAMLEALVADISIFPRASCDRIGTYWLFCHLFDQTTPNIPEPLPQFGLEQKTSAKLSYLTPRARQAFLLIAVEGFNEQEASEIMNLDARDFRKLLNQASIDISQQIATQVMIIEDEPLIAMDIEQMVESLGHQVVGIARTRKEAVVMYHQKKPRLILADIQLADNSSGIDAVNDILQNDRIPVIFITAFPERLLTGERPEPTFLVTKPFNPDMVKALISQALFFKENASKAALEAGWSHPQFEK</sequence>
<dbReference type="PDB" id="5UXV">
    <property type="method" value="X-ray"/>
    <property type="resolution" value="2.60 A"/>
    <property type="chains" value="A/B=1-264"/>
</dbReference>
<dbReference type="SUPFAM" id="SSF88659">
    <property type="entry name" value="Sigma3 and sigma4 domains of RNA polymerase sigma factors"/>
    <property type="match status" value="1"/>
</dbReference>
<reference evidence="4 5" key="1">
    <citation type="submission" date="2014-05" db="PDB data bank">
        <title>Co-Crystal Structure of Anti-anti-sigma factor PhyR complexed with Anti-sigma factor NepR from Bartonella quintana.</title>
        <authorList>
            <person name="Dranow D.M."/>
            <person name="Edwards T.E."/>
            <person name="Lorimer D."/>
        </authorList>
    </citation>
    <scope>X-RAY CRYSTALLOGRAPHY (2.05 ANGSTROMS) OF 1-264</scope>
</reference>
<dbReference type="PANTHER" id="PTHR44591:SF23">
    <property type="entry name" value="CHEY SUBFAMILY"/>
    <property type="match status" value="1"/>
</dbReference>
<dbReference type="NCBIfam" id="NF006623">
    <property type="entry name" value="PRK09191.1"/>
    <property type="match status" value="1"/>
</dbReference>
<dbReference type="Pfam" id="PF22233">
    <property type="entry name" value="PhyR_sigma-like"/>
    <property type="match status" value="1"/>
</dbReference>
<organism evidence="4">
    <name type="scientific">Bartonella quintana (strain Toulouse)</name>
    <name type="common">Rochalimaea quintana</name>
    <dbReference type="NCBI Taxonomy" id="283165"/>
    <lineage>
        <taxon>Bacteria</taxon>
        <taxon>Pseudomonadati</taxon>
        <taxon>Pseudomonadota</taxon>
        <taxon>Alphaproteobacteria</taxon>
        <taxon>Hyphomicrobiales</taxon>
        <taxon>Bartonellaceae</taxon>
        <taxon>Bartonella</taxon>
    </lineage>
</organism>
<proteinExistence type="evidence at protein level"/>
<feature type="modified residue" description="4-aspartylphosphate" evidence="2">
    <location>
        <position position="191"/>
    </location>
</feature>
<dbReference type="SMR" id="A0A0M3KKV8"/>
<dbReference type="InterPro" id="IPR050595">
    <property type="entry name" value="Bact_response_regulator"/>
</dbReference>
<evidence type="ECO:0000313" key="4">
    <source>
        <dbReference type="PDB" id="4QIC"/>
    </source>
</evidence>
<dbReference type="GO" id="GO:0000160">
    <property type="term" value="P:phosphorelay signal transduction system"/>
    <property type="evidence" value="ECO:0007669"/>
    <property type="project" value="InterPro"/>
</dbReference>
<dbReference type="Pfam" id="PF00072">
    <property type="entry name" value="Response_reg"/>
    <property type="match status" value="1"/>
</dbReference>